<feature type="domain" description="ImpA N-terminal" evidence="2">
    <location>
        <begin position="21"/>
        <end position="96"/>
    </location>
</feature>
<evidence type="ECO:0008006" key="6">
    <source>
        <dbReference type="Google" id="ProtNLM"/>
    </source>
</evidence>
<dbReference type="InterPro" id="IPR010657">
    <property type="entry name" value="ImpA_N"/>
</dbReference>
<dbReference type="Pfam" id="PF12486">
    <property type="entry name" value="VasL"/>
    <property type="match status" value="1"/>
</dbReference>
<feature type="domain" description="ImpA C-terminal" evidence="3">
    <location>
        <begin position="293"/>
        <end position="401"/>
    </location>
</feature>
<keyword evidence="1" id="KW-0472">Membrane</keyword>
<evidence type="ECO:0000259" key="2">
    <source>
        <dbReference type="Pfam" id="PF06812"/>
    </source>
</evidence>
<dbReference type="PANTHER" id="PTHR37024:SF5">
    <property type="entry name" value="IMPA N-TERMINAL DOMAIN-CONTAINING PROTEIN"/>
    <property type="match status" value="1"/>
</dbReference>
<dbReference type="EMBL" id="LXEP01000003">
    <property type="protein sequence ID" value="OAT23900.1"/>
    <property type="molecule type" value="Genomic_DNA"/>
</dbReference>
<dbReference type="PATRIC" id="fig|1354253.4.peg.195"/>
<dbReference type="AlphaFoldDB" id="A0A1B7I625"/>
<comment type="caution">
    <text evidence="4">The sequence shown here is derived from an EMBL/GenBank/DDBJ whole genome shotgun (WGS) entry which is preliminary data.</text>
</comment>
<protein>
    <recommendedName>
        <fullName evidence="6">ImpA family protein</fullName>
    </recommendedName>
</protein>
<accession>A0A1B7I625</accession>
<dbReference type="PANTHER" id="PTHR37024">
    <property type="entry name" value="TYPE VI SECRETION SYSTEM DUF2094 AND IMPA-RELATED DOMAIN PROTEIN"/>
    <property type="match status" value="1"/>
</dbReference>
<feature type="transmembrane region" description="Helical" evidence="1">
    <location>
        <begin position="226"/>
        <end position="250"/>
    </location>
</feature>
<reference evidence="4 5" key="1">
    <citation type="submission" date="2016-04" db="EMBL/GenBank/DDBJ databases">
        <title>ATOL: Assembling a taxonomically balanced genome-scale reconstruction of the evolutionary history of the Enterobacteriaceae.</title>
        <authorList>
            <person name="Plunkett G.III."/>
            <person name="Neeno-Eckwall E.C."/>
            <person name="Glasner J.D."/>
            <person name="Perna N.T."/>
        </authorList>
    </citation>
    <scope>NUCLEOTIDE SEQUENCE [LARGE SCALE GENOMIC DNA]</scope>
    <source>
        <strain evidence="4 5">ATCC 51604</strain>
    </source>
</reference>
<dbReference type="InterPro" id="IPR021069">
    <property type="entry name" value="ImpA_C"/>
</dbReference>
<dbReference type="Proteomes" id="UP000078504">
    <property type="component" value="Unassembled WGS sequence"/>
</dbReference>
<proteinExistence type="predicted"/>
<dbReference type="Pfam" id="PF06812">
    <property type="entry name" value="ImpA_N"/>
    <property type="match status" value="1"/>
</dbReference>
<evidence type="ECO:0000313" key="4">
    <source>
        <dbReference type="EMBL" id="OAT23900.1"/>
    </source>
</evidence>
<evidence type="ECO:0000259" key="3">
    <source>
        <dbReference type="Pfam" id="PF12486"/>
    </source>
</evidence>
<keyword evidence="1" id="KW-1133">Transmembrane helix</keyword>
<keyword evidence="1" id="KW-0812">Transmembrane</keyword>
<evidence type="ECO:0000256" key="1">
    <source>
        <dbReference type="SAM" id="Phobius"/>
    </source>
</evidence>
<gene>
    <name evidence="4" type="ORF">M977_00190</name>
</gene>
<name>A0A1B7I625_9ENTR</name>
<sequence>MNQKSTTLSEVKFNPGVPKHSKAFLLLSSELSKLSRTPNAALNWNELDKLCQRIFLRHGYDLHTGAWFCLIQLRIAGWAGAAKSMELLASALSFGERHGSEVADLGLRRYALEWFTAHVITPMYTQAQSMDDAQSLSRAESALEIIGRQAQKLQVRGADTLNNLCYFLQVRARTSQNIVLNVDPAQQIQLVCKAPTVVVAADPVAEPSPVEEPTPVLVHDIPDRRWHWLAAGALAATLLITLPAGGLWLFQRLAAEPAALAPFTALERVEKLFNSPELSHQKLTAQQLDELDNKLQELVQQPSTWLLQQGNQLAKRLGEVAPGNSATANWKKSLAQNTASLERAEGWFEIERRLNNLEQRLLESEKKQRSHITISELKTDVYEMKQAMRNMETPISVLLLKREGGREEGGGEEGLNILIEEGINRLVKQYVQSRDDTKK</sequence>
<organism evidence="4 5">
    <name type="scientific">Buttiauxella gaviniae ATCC 51604</name>
    <dbReference type="NCBI Taxonomy" id="1354253"/>
    <lineage>
        <taxon>Bacteria</taxon>
        <taxon>Pseudomonadati</taxon>
        <taxon>Pseudomonadota</taxon>
        <taxon>Gammaproteobacteria</taxon>
        <taxon>Enterobacterales</taxon>
        <taxon>Enterobacteriaceae</taxon>
        <taxon>Buttiauxella</taxon>
    </lineage>
</organism>
<dbReference type="RefSeq" id="WP_064511673.1">
    <property type="nucleotide sequence ID" value="NZ_LXEP01000003.1"/>
</dbReference>
<evidence type="ECO:0000313" key="5">
    <source>
        <dbReference type="Proteomes" id="UP000078504"/>
    </source>
</evidence>